<keyword evidence="3" id="KW-1185">Reference proteome</keyword>
<proteinExistence type="predicted"/>
<dbReference type="AlphaFoldDB" id="A0A853ALQ5"/>
<evidence type="ECO:0000313" key="3">
    <source>
        <dbReference type="Proteomes" id="UP000587002"/>
    </source>
</evidence>
<dbReference type="Proteomes" id="UP000587002">
    <property type="component" value="Unassembled WGS sequence"/>
</dbReference>
<feature type="region of interest" description="Disordered" evidence="1">
    <location>
        <begin position="12"/>
        <end position="52"/>
    </location>
</feature>
<evidence type="ECO:0000313" key="2">
    <source>
        <dbReference type="EMBL" id="NYI85692.1"/>
    </source>
</evidence>
<gene>
    <name evidence="2" type="ORF">HNR68_004322</name>
</gene>
<comment type="caution">
    <text evidence="2">The sequence shown here is derived from an EMBL/GenBank/DDBJ whole genome shotgun (WGS) entry which is preliminary data.</text>
</comment>
<name>A0A853ALQ5_9PSEU</name>
<protein>
    <submittedName>
        <fullName evidence="2">Uncharacterized protein</fullName>
    </submittedName>
</protein>
<sequence>MLNALFTAHVPASRRHGHHSHHNHHHHHHGHRTTGRHRTRTRTLDPGFPVIY</sequence>
<reference evidence="2 3" key="1">
    <citation type="submission" date="2020-07" db="EMBL/GenBank/DDBJ databases">
        <title>Sequencing the genomes of 1000 actinobacteria strains.</title>
        <authorList>
            <person name="Klenk H.-P."/>
        </authorList>
    </citation>
    <scope>NUCLEOTIDE SEQUENCE [LARGE SCALE GENOMIC DNA]</scope>
    <source>
        <strain evidence="2 3">DSM 44065</strain>
    </source>
</reference>
<evidence type="ECO:0000256" key="1">
    <source>
        <dbReference type="SAM" id="MobiDB-lite"/>
    </source>
</evidence>
<accession>A0A853ALQ5</accession>
<organism evidence="2 3">
    <name type="scientific">Saccharopolyspora hordei</name>
    <dbReference type="NCBI Taxonomy" id="1838"/>
    <lineage>
        <taxon>Bacteria</taxon>
        <taxon>Bacillati</taxon>
        <taxon>Actinomycetota</taxon>
        <taxon>Actinomycetes</taxon>
        <taxon>Pseudonocardiales</taxon>
        <taxon>Pseudonocardiaceae</taxon>
        <taxon>Saccharopolyspora</taxon>
    </lineage>
</organism>
<feature type="compositionally biased region" description="Basic residues" evidence="1">
    <location>
        <begin position="12"/>
        <end position="41"/>
    </location>
</feature>
<dbReference type="EMBL" id="JACCFJ010000001">
    <property type="protein sequence ID" value="NYI85692.1"/>
    <property type="molecule type" value="Genomic_DNA"/>
</dbReference>